<sequence>MSAFTVYRLPLPCDWHSVLPLKSYAAFWPLSLMAGIAFPASRPASCREPSFRMDSNGRQIQSIYKVRLIHLNLSNTICSSKSKNVFFFVFLLF</sequence>
<protein>
    <submittedName>
        <fullName evidence="1">Uncharacterized protein</fullName>
    </submittedName>
</protein>
<reference evidence="1" key="1">
    <citation type="submission" date="2014-11" db="EMBL/GenBank/DDBJ databases">
        <authorList>
            <person name="Amaro Gonzalez C."/>
        </authorList>
    </citation>
    <scope>NUCLEOTIDE SEQUENCE</scope>
</reference>
<organism evidence="1">
    <name type="scientific">Anguilla anguilla</name>
    <name type="common">European freshwater eel</name>
    <name type="synonym">Muraena anguilla</name>
    <dbReference type="NCBI Taxonomy" id="7936"/>
    <lineage>
        <taxon>Eukaryota</taxon>
        <taxon>Metazoa</taxon>
        <taxon>Chordata</taxon>
        <taxon>Craniata</taxon>
        <taxon>Vertebrata</taxon>
        <taxon>Euteleostomi</taxon>
        <taxon>Actinopterygii</taxon>
        <taxon>Neopterygii</taxon>
        <taxon>Teleostei</taxon>
        <taxon>Anguilliformes</taxon>
        <taxon>Anguillidae</taxon>
        <taxon>Anguilla</taxon>
    </lineage>
</organism>
<proteinExistence type="predicted"/>
<reference evidence="1" key="2">
    <citation type="journal article" date="2015" name="Fish Shellfish Immunol.">
        <title>Early steps in the European eel (Anguilla anguilla)-Vibrio vulnificus interaction in the gills: Role of the RtxA13 toxin.</title>
        <authorList>
            <person name="Callol A."/>
            <person name="Pajuelo D."/>
            <person name="Ebbesson L."/>
            <person name="Teles M."/>
            <person name="MacKenzie S."/>
            <person name="Amaro C."/>
        </authorList>
    </citation>
    <scope>NUCLEOTIDE SEQUENCE</scope>
</reference>
<name>A0A0E9X6T6_ANGAN</name>
<dbReference type="EMBL" id="GBXM01010135">
    <property type="protein sequence ID" value="JAH98442.1"/>
    <property type="molecule type" value="Transcribed_RNA"/>
</dbReference>
<evidence type="ECO:0000313" key="1">
    <source>
        <dbReference type="EMBL" id="JAH98442.1"/>
    </source>
</evidence>
<dbReference type="AlphaFoldDB" id="A0A0E9X6T6"/>
<accession>A0A0E9X6T6</accession>